<dbReference type="NCBIfam" id="NF041766">
    <property type="entry name" value="choice_anch_U"/>
    <property type="match status" value="1"/>
</dbReference>
<dbReference type="InterPro" id="IPR013431">
    <property type="entry name" value="Delta_60_rpt"/>
</dbReference>
<accession>A0A837FZQ5</accession>
<dbReference type="InterPro" id="IPR028974">
    <property type="entry name" value="TSP_type-3_rpt"/>
</dbReference>
<reference evidence="2" key="1">
    <citation type="journal article" date="2015" name="BMC Genomics">
        <title>Genome mining reveals unlocked bioactive potential of marine Gram-negative bacteria.</title>
        <authorList>
            <person name="Machado H."/>
            <person name="Sonnenschein E.C."/>
            <person name="Melchiorsen J."/>
            <person name="Gram L."/>
        </authorList>
    </citation>
    <scope>NUCLEOTIDE SEQUENCE</scope>
    <source>
        <strain evidence="2">S2052</strain>
    </source>
</reference>
<dbReference type="EMBL" id="JXXR01000029">
    <property type="protein sequence ID" value="KJY67107.1"/>
    <property type="molecule type" value="Genomic_DNA"/>
</dbReference>
<protein>
    <submittedName>
        <fullName evidence="2">Uncharacterized protein</fullName>
    </submittedName>
</protein>
<organism evidence="2">
    <name type="scientific">Vibrio coralliilyticus</name>
    <dbReference type="NCBI Taxonomy" id="190893"/>
    <lineage>
        <taxon>Bacteria</taxon>
        <taxon>Pseudomonadati</taxon>
        <taxon>Pseudomonadota</taxon>
        <taxon>Gammaproteobacteria</taxon>
        <taxon>Vibrionales</taxon>
        <taxon>Vibrionaceae</taxon>
        <taxon>Vibrio</taxon>
    </lineage>
</organism>
<comment type="caution">
    <text evidence="2">The sequence shown here is derived from an EMBL/GenBank/DDBJ whole genome shotgun (WGS) entry which is preliminary data.</text>
</comment>
<dbReference type="GO" id="GO:0005509">
    <property type="term" value="F:calcium ion binding"/>
    <property type="evidence" value="ECO:0007669"/>
    <property type="project" value="InterPro"/>
</dbReference>
<dbReference type="SUPFAM" id="SSF103647">
    <property type="entry name" value="TSP type-3 repeat"/>
    <property type="match status" value="2"/>
</dbReference>
<feature type="region of interest" description="Disordered" evidence="1">
    <location>
        <begin position="93"/>
        <end position="224"/>
    </location>
</feature>
<evidence type="ECO:0000256" key="1">
    <source>
        <dbReference type="SAM" id="MobiDB-lite"/>
    </source>
</evidence>
<gene>
    <name evidence="2" type="ORF">TW71_23315</name>
</gene>
<dbReference type="Pfam" id="PF17164">
    <property type="entry name" value="DUF5122"/>
    <property type="match status" value="1"/>
</dbReference>
<dbReference type="Gene3D" id="4.10.1080.10">
    <property type="entry name" value="TSP type-3 repeat"/>
    <property type="match status" value="1"/>
</dbReference>
<dbReference type="InterPro" id="IPR053784">
    <property type="entry name" value="Choice_anch_U_dom"/>
</dbReference>
<proteinExistence type="predicted"/>
<evidence type="ECO:0000313" key="2">
    <source>
        <dbReference type="EMBL" id="KJY67107.1"/>
    </source>
</evidence>
<name>A0A837FZQ5_9VIBR</name>
<dbReference type="AlphaFoldDB" id="A0A837FZQ5"/>
<dbReference type="RefSeq" id="WP_045987424.1">
    <property type="nucleotide sequence ID" value="NZ_CP063052.1"/>
</dbReference>
<dbReference type="PANTHER" id="PTHR10199:SF119">
    <property type="entry name" value="RE20510P"/>
    <property type="match status" value="1"/>
</dbReference>
<sequence length="748" mass="78012">MKSSDGRIVVSGYDSNGDLHVARLKSDGSLDTYFGGNGQIKLDPGNDRFITRDMVLDSDNDIVIAGYAEMTDTTEQALFVKLINDLDTDGDGVNDSSDAFPLDASETTDTDGDGTGNNADTDDDGDGVNDSSDAFPLDASETLDTDGDGTGNNADTDDDGDGVNDSSDAFPLDASETLDTDGDGIGNNTDTDDDGDGVDDVNDAFPLDASETKDTDGDGIGDNADKTNQTINFAAISPQALSASTLAISATATSGLSVSFTSSTSAVCTVTNAVVTLVTSGVCTIVASQSGDTNYEAANDVNVSFDILDDAALSSRIVLSQGSGSVSVFFADQGTAVLRAQVDSASSTAGYSFVWSQTDVELDPNEGLNSETFSFDPQGHVGNHEVSVVVTDPVGTTVTISREISIRSTLPTLSALTDSDGDGNDDLSEGFGDSNGNGIPDYLDSISSSSQIYSDSVHHLAYTETGLLFVLGDVPYVNGQDYIGVSMDNIVDHYNLSTQQQDGEYQYPSGLFDFEVQQLRLAASAQIVLRLSSAIPANAIYRKYIESKGRFTFVEDANNSLASAASVSDDCPAPGNASFKSGLNQGDDCIQLTIEDGGPNDADGKVNGIVSDPGGIAVASTTPEVSIEVVSNNANTFSRNDQEQVVLRLKVTASLAGAQLDSLQISSSGDLNEQTDLSLVALYQDTDANGEGDTLLASGIYLQDDGQLEFTLSTPLQLSAGDTHLVITYQFKKCPTGLASCDATTERR</sequence>
<feature type="compositionally biased region" description="Acidic residues" evidence="1">
    <location>
        <begin position="190"/>
        <end position="202"/>
    </location>
</feature>
<dbReference type="PANTHER" id="PTHR10199">
    <property type="entry name" value="THROMBOSPONDIN"/>
    <property type="match status" value="1"/>
</dbReference>
<feature type="compositionally biased region" description="Acidic residues" evidence="1">
    <location>
        <begin position="419"/>
        <end position="428"/>
    </location>
</feature>
<feature type="region of interest" description="Disordered" evidence="1">
    <location>
        <begin position="416"/>
        <end position="436"/>
    </location>
</feature>